<dbReference type="Gene3D" id="3.40.109.10">
    <property type="entry name" value="NADH Oxidase"/>
    <property type="match status" value="1"/>
</dbReference>
<comment type="similarity">
    <text evidence="2 8">Belongs to the nitroreductase family.</text>
</comment>
<dbReference type="SUPFAM" id="SSF55469">
    <property type="entry name" value="FMN-dependent nitroreductase-like"/>
    <property type="match status" value="1"/>
</dbReference>
<evidence type="ECO:0000256" key="1">
    <source>
        <dbReference type="ARBA" id="ARBA00001917"/>
    </source>
</evidence>
<accession>A0ABV7JQU5</accession>
<evidence type="ECO:0000256" key="8">
    <source>
        <dbReference type="PIRNR" id="PIRNR000232"/>
    </source>
</evidence>
<gene>
    <name evidence="10" type="ORF">ACFOET_16190</name>
</gene>
<keyword evidence="5 8" id="KW-0521">NADP</keyword>
<dbReference type="EMBL" id="JBHRTA010000038">
    <property type="protein sequence ID" value="MFC3199166.1"/>
    <property type="molecule type" value="Genomic_DNA"/>
</dbReference>
<dbReference type="PIRSF" id="PIRSF000232">
    <property type="entry name" value="YdjA"/>
    <property type="match status" value="1"/>
</dbReference>
<dbReference type="InterPro" id="IPR052530">
    <property type="entry name" value="NAD(P)H_nitroreductase"/>
</dbReference>
<dbReference type="InterPro" id="IPR026021">
    <property type="entry name" value="YdjA-like"/>
</dbReference>
<evidence type="ECO:0000256" key="4">
    <source>
        <dbReference type="ARBA" id="ARBA00022643"/>
    </source>
</evidence>
<organism evidence="10 11">
    <name type="scientific">Parapedobacter deserti</name>
    <dbReference type="NCBI Taxonomy" id="1912957"/>
    <lineage>
        <taxon>Bacteria</taxon>
        <taxon>Pseudomonadati</taxon>
        <taxon>Bacteroidota</taxon>
        <taxon>Sphingobacteriia</taxon>
        <taxon>Sphingobacteriales</taxon>
        <taxon>Sphingobacteriaceae</taxon>
        <taxon>Parapedobacter</taxon>
    </lineage>
</organism>
<sequence length="193" mass="21637">MNTPSNDFETLRQIIQNRRSIFPVSYTGQQINKETLVQLLECATAAPTHKLTQPWRFVVFREGGLLKLADQLANLYKAHTPPQQFLQKKYENTREKVLQSGAVIAIVTSYSGALPQWEELAATACAVQNLWLAASAAGIGGYWSSPGAINHMGDFLALEGNEECIGFFYLGYHNEPPRKAVRRPLAEKVKWEE</sequence>
<dbReference type="PANTHER" id="PTHR43821">
    <property type="entry name" value="NAD(P)H NITROREDUCTASE YDJA-RELATED"/>
    <property type="match status" value="1"/>
</dbReference>
<dbReference type="Pfam" id="PF00881">
    <property type="entry name" value="Nitroreductase"/>
    <property type="match status" value="1"/>
</dbReference>
<keyword evidence="4 8" id="KW-0288">FMN</keyword>
<dbReference type="InterPro" id="IPR000415">
    <property type="entry name" value="Nitroreductase-like"/>
</dbReference>
<reference evidence="11" key="1">
    <citation type="journal article" date="2019" name="Int. J. Syst. Evol. Microbiol.">
        <title>The Global Catalogue of Microorganisms (GCM) 10K type strain sequencing project: providing services to taxonomists for standard genome sequencing and annotation.</title>
        <authorList>
            <consortium name="The Broad Institute Genomics Platform"/>
            <consortium name="The Broad Institute Genome Sequencing Center for Infectious Disease"/>
            <person name="Wu L."/>
            <person name="Ma J."/>
        </authorList>
    </citation>
    <scope>NUCLEOTIDE SEQUENCE [LARGE SCALE GENOMIC DNA]</scope>
    <source>
        <strain evidence="11">KCTC 52416</strain>
    </source>
</reference>
<evidence type="ECO:0000256" key="5">
    <source>
        <dbReference type="ARBA" id="ARBA00022857"/>
    </source>
</evidence>
<dbReference type="Proteomes" id="UP001595526">
    <property type="component" value="Unassembled WGS sequence"/>
</dbReference>
<keyword evidence="6 8" id="KW-0560">Oxidoreductase</keyword>
<protein>
    <recommendedName>
        <fullName evidence="8">Putative NAD(P)H nitroreductase</fullName>
        <ecNumber evidence="8">1.-.-.-</ecNumber>
    </recommendedName>
</protein>
<dbReference type="EC" id="1.-.-.-" evidence="8"/>
<comment type="cofactor">
    <cofactor evidence="1 8">
        <name>FMN</name>
        <dbReference type="ChEBI" id="CHEBI:58210"/>
    </cofactor>
</comment>
<dbReference type="InterPro" id="IPR029479">
    <property type="entry name" value="Nitroreductase"/>
</dbReference>
<proteinExistence type="inferred from homology"/>
<comment type="caution">
    <text evidence="10">The sequence shown here is derived from an EMBL/GenBank/DDBJ whole genome shotgun (WGS) entry which is preliminary data.</text>
</comment>
<keyword evidence="11" id="KW-1185">Reference proteome</keyword>
<feature type="domain" description="Nitroreductase" evidence="9">
    <location>
        <begin position="15"/>
        <end position="172"/>
    </location>
</feature>
<evidence type="ECO:0000256" key="2">
    <source>
        <dbReference type="ARBA" id="ARBA00007118"/>
    </source>
</evidence>
<evidence type="ECO:0000259" key="9">
    <source>
        <dbReference type="Pfam" id="PF00881"/>
    </source>
</evidence>
<keyword evidence="7 8" id="KW-0520">NAD</keyword>
<evidence type="ECO:0000313" key="11">
    <source>
        <dbReference type="Proteomes" id="UP001595526"/>
    </source>
</evidence>
<dbReference type="RefSeq" id="WP_379024524.1">
    <property type="nucleotide sequence ID" value="NZ_JBHRTA010000038.1"/>
</dbReference>
<evidence type="ECO:0000313" key="10">
    <source>
        <dbReference type="EMBL" id="MFC3199166.1"/>
    </source>
</evidence>
<name>A0ABV7JQU5_9SPHI</name>
<evidence type="ECO:0000256" key="7">
    <source>
        <dbReference type="ARBA" id="ARBA00023027"/>
    </source>
</evidence>
<dbReference type="CDD" id="cd02135">
    <property type="entry name" value="YdjA-like"/>
    <property type="match status" value="1"/>
</dbReference>
<dbReference type="PANTHER" id="PTHR43821:SF1">
    <property type="entry name" value="NAD(P)H NITROREDUCTASE YDJA-RELATED"/>
    <property type="match status" value="1"/>
</dbReference>
<evidence type="ECO:0000256" key="3">
    <source>
        <dbReference type="ARBA" id="ARBA00022630"/>
    </source>
</evidence>
<evidence type="ECO:0000256" key="6">
    <source>
        <dbReference type="ARBA" id="ARBA00023002"/>
    </source>
</evidence>
<keyword evidence="3 8" id="KW-0285">Flavoprotein</keyword>